<keyword evidence="3" id="KW-0624">Polysaccharide degradation</keyword>
<organism evidence="11 12">
    <name type="scientific">Pseudomassariella vexata</name>
    <dbReference type="NCBI Taxonomy" id="1141098"/>
    <lineage>
        <taxon>Eukaryota</taxon>
        <taxon>Fungi</taxon>
        <taxon>Dikarya</taxon>
        <taxon>Ascomycota</taxon>
        <taxon>Pezizomycotina</taxon>
        <taxon>Sordariomycetes</taxon>
        <taxon>Xylariomycetidae</taxon>
        <taxon>Amphisphaeriales</taxon>
        <taxon>Pseudomassariaceae</taxon>
        <taxon>Pseudomassariella</taxon>
    </lineage>
</organism>
<dbReference type="InterPro" id="IPR011118">
    <property type="entry name" value="Tannase/feruloyl_esterase"/>
</dbReference>
<dbReference type="GO" id="GO:0046872">
    <property type="term" value="F:metal ion binding"/>
    <property type="evidence" value="ECO:0007669"/>
    <property type="project" value="UniProtKB-KW"/>
</dbReference>
<keyword evidence="7" id="KW-0106">Calcium</keyword>
<accession>A0A1Y2DQT3</accession>
<dbReference type="Pfam" id="PF07519">
    <property type="entry name" value="Tannase"/>
    <property type="match status" value="1"/>
</dbReference>
<sequence length="528" mass="57533">MVLPGLAVATGNATFQDRCLAFTPEAHVSNSTRTELQFVPAGTNLTFPDNDATCNRASQVVSVDICRATLSIPTSNRSSITFEVWLPEVWTGRTLATGNGGIDGCIKYEDIAYGVANGFATVGTNNGHNGTRGNDFYQNEDIVIDFAWRALHTSTVISKSLTALFYGEPLVKSYFLGCSLGGRQGIKAAEKFPEDFDGIVAGSPAVDFNNLYSWRASFFPITGAIASPDFISAKTWNTTIHDELLRQCDELDGVKDGIIEDPTLCDFRPEPLLCGLCTNQNGNCLSMVQVDMVKKVYNDYLWPNGTLMFPGMQPGSEVLAARGLYGGSPWPTSVGWFRYAVLADPAWDASKYNLTDASIAATKDPGDVRTWPSSLSSFESRGGKILTYHGLQDQQITSFNSDRLYQRLAAGMGYKSERMDLFYRYFRVPGMFHCNTGPGAWVLGQGGGAAAKGIPFQPEHNVLAAMVDWVEKGVAPDSIMGTKFVGDDVGNGVAHKHRHCRYPLRSVYSGVGHDPLDENSWQCQTTEA</sequence>
<comment type="caution">
    <text evidence="11">The sequence shown here is derived from an EMBL/GenBank/DDBJ whole genome shotgun (WGS) entry which is preliminary data.</text>
</comment>
<reference evidence="11 12" key="1">
    <citation type="submission" date="2016-07" db="EMBL/GenBank/DDBJ databases">
        <title>Pervasive Adenine N6-methylation of Active Genes in Fungi.</title>
        <authorList>
            <consortium name="DOE Joint Genome Institute"/>
            <person name="Mondo S.J."/>
            <person name="Dannebaum R.O."/>
            <person name="Kuo R.C."/>
            <person name="Labutti K."/>
            <person name="Haridas S."/>
            <person name="Kuo A."/>
            <person name="Salamov A."/>
            <person name="Ahrendt S.R."/>
            <person name="Lipzen A."/>
            <person name="Sullivan W."/>
            <person name="Andreopoulos W.B."/>
            <person name="Clum A."/>
            <person name="Lindquist E."/>
            <person name="Daum C."/>
            <person name="Ramamoorthy G.K."/>
            <person name="Gryganskyi A."/>
            <person name="Culley D."/>
            <person name="Magnuson J.K."/>
            <person name="James T.Y."/>
            <person name="O'Malley M.A."/>
            <person name="Stajich J.E."/>
            <person name="Spatafora J.W."/>
            <person name="Visel A."/>
            <person name="Grigoriev I.V."/>
        </authorList>
    </citation>
    <scope>NUCLEOTIDE SEQUENCE [LARGE SCALE GENOMIC DNA]</scope>
    <source>
        <strain evidence="11 12">CBS 129021</strain>
    </source>
</reference>
<comment type="catalytic activity">
    <reaction evidence="9">
        <text>feruloyl-polysaccharide + H2O = ferulate + polysaccharide.</text>
        <dbReference type="EC" id="3.1.1.73"/>
    </reaction>
</comment>
<keyword evidence="2" id="KW-0719">Serine esterase</keyword>
<dbReference type="AlphaFoldDB" id="A0A1Y2DQT3"/>
<evidence type="ECO:0000256" key="1">
    <source>
        <dbReference type="ARBA" id="ARBA00006249"/>
    </source>
</evidence>
<evidence type="ECO:0000313" key="12">
    <source>
        <dbReference type="Proteomes" id="UP000193689"/>
    </source>
</evidence>
<evidence type="ECO:0000256" key="3">
    <source>
        <dbReference type="ARBA" id="ARBA00022651"/>
    </source>
</evidence>
<dbReference type="InParanoid" id="A0A1Y2DQT3"/>
<keyword evidence="5" id="KW-0732">Signal</keyword>
<protein>
    <recommendedName>
        <fullName evidence="10">Carboxylic ester hydrolase</fullName>
        <ecNumber evidence="10">3.1.1.-</ecNumber>
    </recommendedName>
</protein>
<dbReference type="GO" id="GO:0045493">
    <property type="term" value="P:xylan catabolic process"/>
    <property type="evidence" value="ECO:0007669"/>
    <property type="project" value="UniProtKB-KW"/>
</dbReference>
<evidence type="ECO:0000313" key="11">
    <source>
        <dbReference type="EMBL" id="ORY61662.1"/>
    </source>
</evidence>
<evidence type="ECO:0000256" key="10">
    <source>
        <dbReference type="RuleBase" id="RU361238"/>
    </source>
</evidence>
<evidence type="ECO:0000256" key="2">
    <source>
        <dbReference type="ARBA" id="ARBA00022487"/>
    </source>
</evidence>
<gene>
    <name evidence="11" type="ORF">BCR38DRAFT_347313</name>
</gene>
<dbReference type="OrthoDB" id="3039123at2759"/>
<evidence type="ECO:0000256" key="8">
    <source>
        <dbReference type="ARBA" id="ARBA00023157"/>
    </source>
</evidence>
<dbReference type="SUPFAM" id="SSF53474">
    <property type="entry name" value="alpha/beta-Hydrolases"/>
    <property type="match status" value="1"/>
</dbReference>
<evidence type="ECO:0000256" key="9">
    <source>
        <dbReference type="ARBA" id="ARBA00034075"/>
    </source>
</evidence>
<dbReference type="InterPro" id="IPR029058">
    <property type="entry name" value="AB_hydrolase_fold"/>
</dbReference>
<dbReference type="STRING" id="1141098.A0A1Y2DQT3"/>
<dbReference type="PANTHER" id="PTHR33938:SF15">
    <property type="entry name" value="FERULOYL ESTERASE B-RELATED"/>
    <property type="match status" value="1"/>
</dbReference>
<dbReference type="GeneID" id="63772547"/>
<keyword evidence="4" id="KW-0479">Metal-binding</keyword>
<dbReference type="EC" id="3.1.1.-" evidence="10"/>
<evidence type="ECO:0000256" key="6">
    <source>
        <dbReference type="ARBA" id="ARBA00022801"/>
    </source>
</evidence>
<keyword evidence="6 10" id="KW-0378">Hydrolase</keyword>
<keyword evidence="3" id="KW-0119">Carbohydrate metabolism</keyword>
<keyword evidence="12" id="KW-1185">Reference proteome</keyword>
<evidence type="ECO:0000256" key="5">
    <source>
        <dbReference type="ARBA" id="ARBA00022729"/>
    </source>
</evidence>
<keyword evidence="3" id="KW-0858">Xylan degradation</keyword>
<keyword evidence="8" id="KW-1015">Disulfide bond</keyword>
<proteinExistence type="inferred from homology"/>
<name>A0A1Y2DQT3_9PEZI</name>
<dbReference type="PANTHER" id="PTHR33938">
    <property type="entry name" value="FERULOYL ESTERASE B-RELATED"/>
    <property type="match status" value="1"/>
</dbReference>
<dbReference type="EMBL" id="MCFJ01000010">
    <property type="protein sequence ID" value="ORY61662.1"/>
    <property type="molecule type" value="Genomic_DNA"/>
</dbReference>
<comment type="similarity">
    <text evidence="1 10">Belongs to the tannase family.</text>
</comment>
<evidence type="ECO:0000256" key="7">
    <source>
        <dbReference type="ARBA" id="ARBA00022837"/>
    </source>
</evidence>
<evidence type="ECO:0000256" key="4">
    <source>
        <dbReference type="ARBA" id="ARBA00022723"/>
    </source>
</evidence>
<dbReference type="GO" id="GO:0030600">
    <property type="term" value="F:feruloyl esterase activity"/>
    <property type="evidence" value="ECO:0007669"/>
    <property type="project" value="UniProtKB-EC"/>
</dbReference>
<dbReference type="Proteomes" id="UP000193689">
    <property type="component" value="Unassembled WGS sequence"/>
</dbReference>
<dbReference type="RefSeq" id="XP_040713739.1">
    <property type="nucleotide sequence ID" value="XM_040856335.1"/>
</dbReference>
<dbReference type="Gene3D" id="3.40.50.1820">
    <property type="entry name" value="alpha/beta hydrolase"/>
    <property type="match status" value="1"/>
</dbReference>